<feature type="domain" description="Peptidase M16 C-terminal" evidence="8">
    <location>
        <begin position="522"/>
        <end position="708"/>
    </location>
</feature>
<evidence type="ECO:0000259" key="7">
    <source>
        <dbReference type="Pfam" id="PF00675"/>
    </source>
</evidence>
<dbReference type="EMBL" id="KQ982649">
    <property type="protein sequence ID" value="KYQ53015.1"/>
    <property type="molecule type" value="Genomic_DNA"/>
</dbReference>
<evidence type="ECO:0000256" key="2">
    <source>
        <dbReference type="ARBA" id="ARBA00022670"/>
    </source>
</evidence>
<evidence type="ECO:0000256" key="4">
    <source>
        <dbReference type="ARBA" id="ARBA00022801"/>
    </source>
</evidence>
<dbReference type="InterPro" id="IPR007863">
    <property type="entry name" value="Peptidase_M16_C"/>
</dbReference>
<comment type="similarity">
    <text evidence="1">Belongs to the peptidase M16 family.</text>
</comment>
<dbReference type="Pfam" id="PF00675">
    <property type="entry name" value="Peptidase_M16"/>
    <property type="match status" value="1"/>
</dbReference>
<dbReference type="GO" id="GO:0008237">
    <property type="term" value="F:metallopeptidase activity"/>
    <property type="evidence" value="ECO:0007669"/>
    <property type="project" value="UniProtKB-KW"/>
</dbReference>
<dbReference type="InterPro" id="IPR011765">
    <property type="entry name" value="Pept_M16_N"/>
</dbReference>
<name>A0A151WZ94_9HYME</name>
<dbReference type="InterPro" id="IPR050626">
    <property type="entry name" value="Peptidase_M16"/>
</dbReference>
<keyword evidence="11" id="KW-1185">Reference proteome</keyword>
<evidence type="ECO:0000313" key="10">
    <source>
        <dbReference type="EMBL" id="KYQ53015.1"/>
    </source>
</evidence>
<evidence type="ECO:0000256" key="5">
    <source>
        <dbReference type="ARBA" id="ARBA00022833"/>
    </source>
</evidence>
<dbReference type="STRING" id="64791.A0A151WZ94"/>
<dbReference type="FunFam" id="3.30.830.10:FF:000005">
    <property type="entry name" value="nardilysin isoform X1"/>
    <property type="match status" value="1"/>
</dbReference>
<dbReference type="InterPro" id="IPR011249">
    <property type="entry name" value="Metalloenz_LuxS/M16"/>
</dbReference>
<feature type="domain" description="Peptidase M16 N-terminal" evidence="7">
    <location>
        <begin position="368"/>
        <end position="491"/>
    </location>
</feature>
<dbReference type="Pfam" id="PF16187">
    <property type="entry name" value="Peptidase_M16_M"/>
    <property type="match status" value="2"/>
</dbReference>
<gene>
    <name evidence="10" type="ORF">ALC60_07742</name>
</gene>
<dbReference type="Pfam" id="PF05193">
    <property type="entry name" value="Peptidase_M16_C"/>
    <property type="match status" value="1"/>
</dbReference>
<organism evidence="10 11">
    <name type="scientific">Mycetomoellerius zeteki</name>
    <dbReference type="NCBI Taxonomy" id="64791"/>
    <lineage>
        <taxon>Eukaryota</taxon>
        <taxon>Metazoa</taxon>
        <taxon>Ecdysozoa</taxon>
        <taxon>Arthropoda</taxon>
        <taxon>Hexapoda</taxon>
        <taxon>Insecta</taxon>
        <taxon>Pterygota</taxon>
        <taxon>Neoptera</taxon>
        <taxon>Endopterygota</taxon>
        <taxon>Hymenoptera</taxon>
        <taxon>Apocrita</taxon>
        <taxon>Aculeata</taxon>
        <taxon>Formicoidea</taxon>
        <taxon>Formicidae</taxon>
        <taxon>Myrmicinae</taxon>
        <taxon>Mycetomoellerius</taxon>
    </lineage>
</organism>
<dbReference type="GO" id="GO:0006508">
    <property type="term" value="P:proteolysis"/>
    <property type="evidence" value="ECO:0007669"/>
    <property type="project" value="UniProtKB-KW"/>
</dbReference>
<evidence type="ECO:0000256" key="1">
    <source>
        <dbReference type="ARBA" id="ARBA00007261"/>
    </source>
</evidence>
<dbReference type="PANTHER" id="PTHR43690">
    <property type="entry name" value="NARDILYSIN"/>
    <property type="match status" value="1"/>
</dbReference>
<proteinExistence type="inferred from homology"/>
<dbReference type="Proteomes" id="UP000075809">
    <property type="component" value="Unassembled WGS sequence"/>
</dbReference>
<evidence type="ECO:0000256" key="6">
    <source>
        <dbReference type="ARBA" id="ARBA00023049"/>
    </source>
</evidence>
<dbReference type="Gene3D" id="3.30.830.10">
    <property type="entry name" value="Metalloenzyme, LuxS/M16 peptidase-like"/>
    <property type="match status" value="6"/>
</dbReference>
<dbReference type="PANTHER" id="PTHR43690:SF18">
    <property type="entry name" value="INSULIN-DEGRADING ENZYME-RELATED"/>
    <property type="match status" value="1"/>
</dbReference>
<keyword evidence="3" id="KW-0479">Metal-binding</keyword>
<evidence type="ECO:0000256" key="3">
    <source>
        <dbReference type="ARBA" id="ARBA00022723"/>
    </source>
</evidence>
<accession>A0A151WZ94</accession>
<dbReference type="GO" id="GO:0046872">
    <property type="term" value="F:metal ion binding"/>
    <property type="evidence" value="ECO:0007669"/>
    <property type="project" value="UniProtKB-KW"/>
</dbReference>
<keyword evidence="2" id="KW-0645">Protease</keyword>
<keyword evidence="5" id="KW-0862">Zinc</keyword>
<evidence type="ECO:0000313" key="11">
    <source>
        <dbReference type="Proteomes" id="UP000075809"/>
    </source>
</evidence>
<protein>
    <submittedName>
        <fullName evidence="10">Nardilysin</fullName>
    </submittedName>
</protein>
<evidence type="ECO:0000259" key="8">
    <source>
        <dbReference type="Pfam" id="PF05193"/>
    </source>
</evidence>
<dbReference type="SUPFAM" id="SSF63411">
    <property type="entry name" value="LuxS/MPP-like metallohydrolase"/>
    <property type="match status" value="5"/>
</dbReference>
<reference evidence="10 11" key="1">
    <citation type="submission" date="2015-09" db="EMBL/GenBank/DDBJ databases">
        <title>Trachymyrmex zeteki WGS genome.</title>
        <authorList>
            <person name="Nygaard S."/>
            <person name="Hu H."/>
            <person name="Boomsma J."/>
            <person name="Zhang G."/>
        </authorList>
    </citation>
    <scope>NUCLEOTIDE SEQUENCE [LARGE SCALE GENOMIC DNA]</scope>
    <source>
        <strain evidence="10">Tzet28-1</strain>
        <tissue evidence="10">Whole body</tissue>
    </source>
</reference>
<feature type="domain" description="Peptidase M16 middle/third" evidence="9">
    <location>
        <begin position="31"/>
        <end position="145"/>
    </location>
</feature>
<keyword evidence="4" id="KW-0378">Hydrolase</keyword>
<evidence type="ECO:0000259" key="9">
    <source>
        <dbReference type="Pfam" id="PF16187"/>
    </source>
</evidence>
<dbReference type="InterPro" id="IPR032632">
    <property type="entry name" value="Peptidase_M16_M"/>
</dbReference>
<keyword evidence="6" id="KW-0482">Metalloprotease</keyword>
<sequence>MQKVEQATGDKKSCQVEYLETPVKSENDKKEYSAALMTIYCNIIKLLIVEEIYTAMEAGYNCNINVSEKGIIINISGPMPLLLLLTITKCMMNCSNQVTKKIFKMIRDQQVDAYNCTFTKPEKLAEDVKLWTLKLVHYTYIDMHNALQNVSLKDFQNFVKSFTNRLYIQFLAQGNITQDVAIESMRRCVDTFICDSLHSSMMQPNRVFQIPFGTSYCKLKNIDKLDSTSVVLNTYQVNTTSIELSVLMDVMIFLKSRLRDDVTLEEEVDRNWKKIVKRTYIFDLHEQEILTLEKINIIKLRERLAENTFNQSNFRKLSLHNEDELSTTKRVEQCIDRFLADFKDFLDKFSENDLEDVKERLRIFKQHADMNVACCLYVGVGSFSDPPEVPRIAHFFERMLFFGFGKYPKYNLEAFIYNHGGTCGYSVDFEHTTFFFDIQEKNFLSALIHFAKFFTDPLLKTYAYKQELKAIENEFQIALFCAKNLRELLFSSFARTGHPANKFTGDTLVQLNNNPNYDKVNKELLKFKERHYSAHRMKLVIQVILLKLRLPLDTLEKYVTTYFGDVPTNGLPSDDFTEFKDVLPFDTPVFRKIYKVDASKLFRLEVTWAMPSLLDPHKSKPYEYISRSIEQEGKGSLISYLRKKMWICTSSKRAFYCNSKHNSMYSLVELIVELSREGFQHLDKILNAIFSFINLLKREGVQKRIFDEFCKSEENSFRFVDEENPLNYVKNLCKNMHFYSPCYYIAGNCSFIHFEYDPEAIQKCLNYLVPETANFMIFNKDFDHFEMRKVEPWLKTKYIDIEVPKEWIERWKSIEPLPDFHLPLPNIFLPSDFSLIPISAKVPKYPVKLYSNSISEVWYRPNPKFRLSKCHMNMHLISSLGFQSSENAALIRPYRNILELLLVEELYPAIQAGYNYKIRANEKGIVLTMSGFNEKLSLLLMTIAKCMVDCPNRVTEDMFEMVKMKELSIYYNVFIKPENLADDVRLWILKNVYYTCVDKYNALININFEGFQRFAKSFTDYLYIQYLVQGNMMQNTVIEIVQQFAKIINCSPLPSGYNPIQQIKIARLPLGTSYCKLKNINKLDANSVVMQYYQADHMSIELLMLNKLMIMIMEPSLLQWQFQENLHHVSCDFRDTKGIAGYCIIVHTQENKYTSEHVDQQIDKFFKMFKHILEEISENQLDDIKEIVTKDTKQYIDINIEEEVKRNWSEITKCQYRFDRIERNILALQKIKINELREWFAKHILNENYFRKLSIHIVGNDLKKVQYLALDVIDDQQHNQIHHIINEIDDYKKKLNIHPVIEG</sequence>
<feature type="domain" description="Peptidase M16 middle/third" evidence="9">
    <location>
        <begin position="717"/>
        <end position="1002"/>
    </location>
</feature>